<dbReference type="PANTHER" id="PTHR34187:SF2">
    <property type="entry name" value="DUF202 DOMAIN-CONTAINING PROTEIN"/>
    <property type="match status" value="1"/>
</dbReference>
<feature type="transmembrane region" description="Helical" evidence="7">
    <location>
        <begin position="106"/>
        <end position="132"/>
    </location>
</feature>
<evidence type="ECO:0000256" key="3">
    <source>
        <dbReference type="ARBA" id="ARBA00022692"/>
    </source>
</evidence>
<dbReference type="HOGENOM" id="CLU_053359_3_1_1"/>
<feature type="region of interest" description="Disordered" evidence="6">
    <location>
        <begin position="1"/>
        <end position="65"/>
    </location>
</feature>
<dbReference type="GeneID" id="24094372"/>
<dbReference type="GO" id="GO:0005886">
    <property type="term" value="C:plasma membrane"/>
    <property type="evidence" value="ECO:0007669"/>
    <property type="project" value="UniProtKB-SubCell"/>
</dbReference>
<evidence type="ECO:0000313" key="9">
    <source>
        <dbReference type="EMBL" id="CCL99461.1"/>
    </source>
</evidence>
<feature type="transmembrane region" description="Helical" evidence="7">
    <location>
        <begin position="177"/>
        <end position="201"/>
    </location>
</feature>
<keyword evidence="3 7" id="KW-0812">Transmembrane</keyword>
<evidence type="ECO:0000256" key="2">
    <source>
        <dbReference type="ARBA" id="ARBA00022475"/>
    </source>
</evidence>
<evidence type="ECO:0000256" key="5">
    <source>
        <dbReference type="ARBA" id="ARBA00023136"/>
    </source>
</evidence>
<dbReference type="InParanoid" id="J4I8I3"/>
<keyword evidence="4 7" id="KW-1133">Transmembrane helix</keyword>
<dbReference type="RefSeq" id="XP_012178744.1">
    <property type="nucleotide sequence ID" value="XM_012323354.1"/>
</dbReference>
<dbReference type="OrthoDB" id="199599at2759"/>
<sequence length="206" mass="22059">MNPPAVVVTSASRDSVPLPPSPVPTRVNDDPEYQRYKTYDGSLATSPHSREQDLGPEPNPSTEPIIEDCKRKKGALEALQRNLNPALTLENSGSVARDHLASERTFLAYVRTSLAIASTGVALVQLFTIAGSTNQALQKYSRPLGATIIAIGLCTLILGVVRYYTVQHSLVKGMYPVARISTVMVAAALCSIIVAIFAILVTNRGA</sequence>
<keyword evidence="10" id="KW-1185">Reference proteome</keyword>
<comment type="subcellular location">
    <subcellularLocation>
        <location evidence="1">Cell membrane</location>
        <topology evidence="1">Multi-pass membrane protein</topology>
    </subcellularLocation>
</comment>
<evidence type="ECO:0000256" key="4">
    <source>
        <dbReference type="ARBA" id="ARBA00022989"/>
    </source>
</evidence>
<feature type="domain" description="DUF202" evidence="8">
    <location>
        <begin position="97"/>
        <end position="168"/>
    </location>
</feature>
<protein>
    <recommendedName>
        <fullName evidence="8">DUF202 domain-containing protein</fullName>
    </recommendedName>
</protein>
<evidence type="ECO:0000259" key="8">
    <source>
        <dbReference type="Pfam" id="PF02656"/>
    </source>
</evidence>
<gene>
    <name evidence="9" type="ORF">FIBRA_01479</name>
</gene>
<keyword evidence="5 7" id="KW-0472">Membrane</keyword>
<organism evidence="9 10">
    <name type="scientific">Fibroporia radiculosa</name>
    <dbReference type="NCBI Taxonomy" id="599839"/>
    <lineage>
        <taxon>Eukaryota</taxon>
        <taxon>Fungi</taxon>
        <taxon>Dikarya</taxon>
        <taxon>Basidiomycota</taxon>
        <taxon>Agaricomycotina</taxon>
        <taxon>Agaricomycetes</taxon>
        <taxon>Polyporales</taxon>
        <taxon>Fibroporiaceae</taxon>
        <taxon>Fibroporia</taxon>
    </lineage>
</organism>
<evidence type="ECO:0000256" key="6">
    <source>
        <dbReference type="SAM" id="MobiDB-lite"/>
    </source>
</evidence>
<accession>J4I8I3</accession>
<dbReference type="PANTHER" id="PTHR34187">
    <property type="entry name" value="FGR18P"/>
    <property type="match status" value="1"/>
</dbReference>
<dbReference type="InterPro" id="IPR052053">
    <property type="entry name" value="IM_YidH-like"/>
</dbReference>
<keyword evidence="2" id="KW-1003">Cell membrane</keyword>
<feature type="transmembrane region" description="Helical" evidence="7">
    <location>
        <begin position="144"/>
        <end position="165"/>
    </location>
</feature>
<dbReference type="Pfam" id="PF02656">
    <property type="entry name" value="DUF202"/>
    <property type="match status" value="1"/>
</dbReference>
<dbReference type="Proteomes" id="UP000006352">
    <property type="component" value="Unassembled WGS sequence"/>
</dbReference>
<evidence type="ECO:0000256" key="1">
    <source>
        <dbReference type="ARBA" id="ARBA00004651"/>
    </source>
</evidence>
<feature type="compositionally biased region" description="Basic and acidic residues" evidence="6">
    <location>
        <begin position="27"/>
        <end position="38"/>
    </location>
</feature>
<evidence type="ECO:0000313" key="10">
    <source>
        <dbReference type="Proteomes" id="UP000006352"/>
    </source>
</evidence>
<proteinExistence type="predicted"/>
<dbReference type="InterPro" id="IPR003807">
    <property type="entry name" value="DUF202"/>
</dbReference>
<dbReference type="AlphaFoldDB" id="J4I8I3"/>
<name>J4I8I3_9APHY</name>
<evidence type="ECO:0000256" key="7">
    <source>
        <dbReference type="SAM" id="Phobius"/>
    </source>
</evidence>
<reference evidence="9 10" key="1">
    <citation type="journal article" date="2012" name="Appl. Environ. Microbiol.">
        <title>Short-read sequencing for genomic analysis of the brown rot fungus Fibroporia radiculosa.</title>
        <authorList>
            <person name="Tang J.D."/>
            <person name="Perkins A.D."/>
            <person name="Sonstegard T.S."/>
            <person name="Schroeder S.G."/>
            <person name="Burgess S.C."/>
            <person name="Diehl S.V."/>
        </authorList>
    </citation>
    <scope>NUCLEOTIDE SEQUENCE [LARGE SCALE GENOMIC DNA]</scope>
    <source>
        <strain evidence="9 10">TFFH 294</strain>
    </source>
</reference>
<dbReference type="EMBL" id="HE796933">
    <property type="protein sequence ID" value="CCL99461.1"/>
    <property type="molecule type" value="Genomic_DNA"/>
</dbReference>